<protein>
    <recommendedName>
        <fullName evidence="4">Bys1 family protein</fullName>
    </recommendedName>
</protein>
<feature type="region of interest" description="Disordered" evidence="1">
    <location>
        <begin position="80"/>
        <end position="102"/>
    </location>
</feature>
<dbReference type="GeneID" id="36518503"/>
<organism evidence="2 3">
    <name type="scientific">Aspergillus candidus</name>
    <dbReference type="NCBI Taxonomy" id="41067"/>
    <lineage>
        <taxon>Eukaryota</taxon>
        <taxon>Fungi</taxon>
        <taxon>Dikarya</taxon>
        <taxon>Ascomycota</taxon>
        <taxon>Pezizomycotina</taxon>
        <taxon>Eurotiomycetes</taxon>
        <taxon>Eurotiomycetidae</taxon>
        <taxon>Eurotiales</taxon>
        <taxon>Aspergillaceae</taxon>
        <taxon>Aspergillus</taxon>
        <taxon>Aspergillus subgen. Circumdati</taxon>
    </lineage>
</organism>
<dbReference type="EMBL" id="KZ559121">
    <property type="protein sequence ID" value="PLB41363.1"/>
    <property type="molecule type" value="Genomic_DNA"/>
</dbReference>
<dbReference type="Proteomes" id="UP000234585">
    <property type="component" value="Unassembled WGS sequence"/>
</dbReference>
<dbReference type="STRING" id="41067.A0A2I2FL73"/>
<dbReference type="InterPro" id="IPR006771">
    <property type="entry name" value="CetA-like"/>
</dbReference>
<evidence type="ECO:0000256" key="1">
    <source>
        <dbReference type="SAM" id="MobiDB-lite"/>
    </source>
</evidence>
<reference evidence="2 3" key="1">
    <citation type="submission" date="2017-12" db="EMBL/GenBank/DDBJ databases">
        <authorList>
            <consortium name="DOE Joint Genome Institute"/>
            <person name="Haridas S."/>
            <person name="Kjaerbolling I."/>
            <person name="Vesth T.C."/>
            <person name="Frisvad J.C."/>
            <person name="Nybo J.L."/>
            <person name="Theobald S."/>
            <person name="Kuo A."/>
            <person name="Bowyer P."/>
            <person name="Matsuda Y."/>
            <person name="Mondo S."/>
            <person name="Lyhne E.K."/>
            <person name="Kogle M.E."/>
            <person name="Clum A."/>
            <person name="Lipzen A."/>
            <person name="Salamov A."/>
            <person name="Ngan C.Y."/>
            <person name="Daum C."/>
            <person name="Chiniquy J."/>
            <person name="Barry K."/>
            <person name="LaButti K."/>
            <person name="Simmons B.A."/>
            <person name="Magnuson J.K."/>
            <person name="Mortensen U.H."/>
            <person name="Larsen T.O."/>
            <person name="Grigoriev I.V."/>
            <person name="Baker S.E."/>
            <person name="Andersen M.R."/>
            <person name="Nordberg H.P."/>
            <person name="Cantor M.N."/>
            <person name="Hua S.X."/>
        </authorList>
    </citation>
    <scope>NUCLEOTIDE SEQUENCE [LARGE SCALE GENOMIC DNA]</scope>
    <source>
        <strain evidence="2 3">CBS 102.13</strain>
    </source>
</reference>
<dbReference type="Pfam" id="PF04681">
    <property type="entry name" value="Bys1"/>
    <property type="match status" value="1"/>
</dbReference>
<evidence type="ECO:0008006" key="4">
    <source>
        <dbReference type="Google" id="ProtNLM"/>
    </source>
</evidence>
<dbReference type="PANTHER" id="PTHR36195:SF5">
    <property type="entry name" value="BYS1 FAMILY PROTEIN (AFU_ORTHOLOGUE AFUA_2G04533)"/>
    <property type="match status" value="1"/>
</dbReference>
<evidence type="ECO:0000313" key="3">
    <source>
        <dbReference type="Proteomes" id="UP000234585"/>
    </source>
</evidence>
<dbReference type="OrthoDB" id="3682664at2759"/>
<sequence>MEDGGGDWGINMGCFAGEEEKRESRHSLVFYVINYIRSLNPNNNTRSFYPSRSKNPSRKMKFNLLPLSLLATLAASHPSTTNSTAAITHPGTDTNTTSTASPAANPGHAIVQNNCAEPIYLWSVGSGVSVEIPIPGGAHYSETFRHDQKTGGVSLKVTRVAHGLYSSAPQTVFAYNVVGDSVWYDLSDVFGDPFRGSSVTLLPSEPVIRWSDGVPPVGSMVRVVAADQDLRLTFC</sequence>
<dbReference type="PANTHER" id="PTHR36195">
    <property type="entry name" value="DOMAIN PROTEIN, PUTATIVE (AFU_ORTHOLOGUE AFUA_5G01990)-RELATED-RELATED"/>
    <property type="match status" value="1"/>
</dbReference>
<name>A0A2I2FL73_ASPCN</name>
<accession>A0A2I2FL73</accession>
<gene>
    <name evidence="2" type="ORF">BDW47DRAFT_100013</name>
</gene>
<evidence type="ECO:0000313" key="2">
    <source>
        <dbReference type="EMBL" id="PLB41363.1"/>
    </source>
</evidence>
<keyword evidence="3" id="KW-1185">Reference proteome</keyword>
<dbReference type="RefSeq" id="XP_024675375.1">
    <property type="nucleotide sequence ID" value="XM_024811343.1"/>
</dbReference>
<proteinExistence type="predicted"/>
<dbReference type="AlphaFoldDB" id="A0A2I2FL73"/>